<keyword evidence="6 9" id="KW-1133">Transmembrane helix</keyword>
<evidence type="ECO:0000256" key="9">
    <source>
        <dbReference type="SAM" id="Phobius"/>
    </source>
</evidence>
<evidence type="ECO:0000256" key="6">
    <source>
        <dbReference type="ARBA" id="ARBA00022989"/>
    </source>
</evidence>
<dbReference type="GO" id="GO:0005886">
    <property type="term" value="C:plasma membrane"/>
    <property type="evidence" value="ECO:0007669"/>
    <property type="project" value="UniProtKB-SubCell"/>
</dbReference>
<evidence type="ECO:0000256" key="2">
    <source>
        <dbReference type="ARBA" id="ARBA00022475"/>
    </source>
</evidence>
<evidence type="ECO:0000256" key="3">
    <source>
        <dbReference type="ARBA" id="ARBA00022679"/>
    </source>
</evidence>
<keyword evidence="5" id="KW-0732">Signal</keyword>
<comment type="subcellular location">
    <subcellularLocation>
        <location evidence="1">Cell membrane</location>
        <topology evidence="1">Single-pass membrane protein</topology>
    </subcellularLocation>
</comment>
<comment type="caution">
    <text evidence="10">The sequence shown here is derived from an EMBL/GenBank/DDBJ whole genome shotgun (WGS) entry which is preliminary data.</text>
</comment>
<gene>
    <name evidence="10" type="ORF">SDC9_111823</name>
</gene>
<organism evidence="10">
    <name type="scientific">bioreactor metagenome</name>
    <dbReference type="NCBI Taxonomy" id="1076179"/>
    <lineage>
        <taxon>unclassified sequences</taxon>
        <taxon>metagenomes</taxon>
        <taxon>ecological metagenomes</taxon>
    </lineage>
</organism>
<feature type="transmembrane region" description="Helical" evidence="9">
    <location>
        <begin position="116"/>
        <end position="137"/>
    </location>
</feature>
<protein>
    <recommendedName>
        <fullName evidence="11">Glycosyl-4,4'-diaponeurosporenoate acyltransferase</fullName>
    </recommendedName>
</protein>
<evidence type="ECO:0000256" key="4">
    <source>
        <dbReference type="ARBA" id="ARBA00022692"/>
    </source>
</evidence>
<keyword evidence="2" id="KW-1003">Cell membrane</keyword>
<proteinExistence type="predicted"/>
<dbReference type="AlphaFoldDB" id="A0A645BI38"/>
<evidence type="ECO:0000256" key="8">
    <source>
        <dbReference type="ARBA" id="ARBA00023315"/>
    </source>
</evidence>
<accession>A0A645BI38</accession>
<keyword evidence="7 9" id="KW-0472">Membrane</keyword>
<evidence type="ECO:0000256" key="1">
    <source>
        <dbReference type="ARBA" id="ARBA00004162"/>
    </source>
</evidence>
<keyword evidence="3" id="KW-0808">Transferase</keyword>
<feature type="transmembrane region" description="Helical" evidence="9">
    <location>
        <begin position="12"/>
        <end position="33"/>
    </location>
</feature>
<evidence type="ECO:0000313" key="10">
    <source>
        <dbReference type="EMBL" id="MPM64932.1"/>
    </source>
</evidence>
<reference evidence="10" key="1">
    <citation type="submission" date="2019-08" db="EMBL/GenBank/DDBJ databases">
        <authorList>
            <person name="Kucharzyk K."/>
            <person name="Murdoch R.W."/>
            <person name="Higgins S."/>
            <person name="Loffler F."/>
        </authorList>
    </citation>
    <scope>NUCLEOTIDE SEQUENCE</scope>
</reference>
<keyword evidence="4 9" id="KW-0812">Transmembrane</keyword>
<keyword evidence="8" id="KW-0012">Acyltransferase</keyword>
<dbReference type="Pfam" id="PF18927">
    <property type="entry name" value="CrtO"/>
    <property type="match status" value="1"/>
</dbReference>
<evidence type="ECO:0000256" key="7">
    <source>
        <dbReference type="ARBA" id="ARBA00023136"/>
    </source>
</evidence>
<name>A0A645BI38_9ZZZZ</name>
<dbReference type="EMBL" id="VSSQ01020234">
    <property type="protein sequence ID" value="MPM64932.1"/>
    <property type="molecule type" value="Genomic_DNA"/>
</dbReference>
<dbReference type="InterPro" id="IPR044021">
    <property type="entry name" value="CrtO"/>
</dbReference>
<sequence>MQVFFWSSGVTIALFFAIWTIVPLLFGWLSLLLPDRWFAPEFPLWRAHRWEQGGRFYERVFHIKSWKHLLPDGGALWKKRGYQKRNLNDYSEENLRRFLIESARGELMHWLAISPFWVFGLFAPGYVVWIMLAYALAANLPCILAQRYNRPRVCALFSRLYPISKNMHSASEGGQ</sequence>
<evidence type="ECO:0000256" key="5">
    <source>
        <dbReference type="ARBA" id="ARBA00022729"/>
    </source>
</evidence>
<dbReference type="GO" id="GO:0016746">
    <property type="term" value="F:acyltransferase activity"/>
    <property type="evidence" value="ECO:0007669"/>
    <property type="project" value="UniProtKB-KW"/>
</dbReference>
<evidence type="ECO:0008006" key="11">
    <source>
        <dbReference type="Google" id="ProtNLM"/>
    </source>
</evidence>